<reference evidence="11 12" key="1">
    <citation type="submission" date="2016-11" db="EMBL/GenBank/DDBJ databases">
        <title>Trade-off between light-utilization and light-protection in marine flavobacteria.</title>
        <authorList>
            <person name="Kumagai Y."/>
        </authorList>
    </citation>
    <scope>NUCLEOTIDE SEQUENCE [LARGE SCALE GENOMIC DNA]</scope>
    <source>
        <strain evidence="11 12">NBRC 107125</strain>
    </source>
</reference>
<feature type="transmembrane region" description="Helical" evidence="8">
    <location>
        <begin position="82"/>
        <end position="99"/>
    </location>
</feature>
<dbReference type="InterPro" id="IPR000223">
    <property type="entry name" value="Pept_S26A_signal_pept_1"/>
</dbReference>
<comment type="catalytic activity">
    <reaction evidence="1 8">
        <text>Cleavage of hydrophobic, N-terminal signal or leader sequences from secreted and periplasmic proteins.</text>
        <dbReference type="EC" id="3.4.21.89"/>
    </reaction>
</comment>
<dbReference type="InterPro" id="IPR019533">
    <property type="entry name" value="Peptidase_S26"/>
</dbReference>
<name>A0A1X9NCQ7_9GAMM</name>
<keyword evidence="6 8" id="KW-0378">Hydrolase</keyword>
<evidence type="ECO:0000313" key="12">
    <source>
        <dbReference type="Proteomes" id="UP000193450"/>
    </source>
</evidence>
<dbReference type="OrthoDB" id="9815782at2"/>
<protein>
    <recommendedName>
        <fullName evidence="4 8">Signal peptidase I</fullName>
        <ecNumber evidence="3 8">3.4.21.89</ecNumber>
    </recommendedName>
</protein>
<dbReference type="EC" id="3.4.21.89" evidence="3 8"/>
<evidence type="ECO:0000256" key="8">
    <source>
        <dbReference type="RuleBase" id="RU003993"/>
    </source>
</evidence>
<evidence type="ECO:0000256" key="2">
    <source>
        <dbReference type="ARBA" id="ARBA00009370"/>
    </source>
</evidence>
<keyword evidence="12" id="KW-1185">Reference proteome</keyword>
<keyword evidence="8" id="KW-0812">Transmembrane</keyword>
<dbReference type="STRING" id="716816.BST96_15285"/>
<dbReference type="Pfam" id="PF10502">
    <property type="entry name" value="Peptidase_S26"/>
    <property type="match status" value="1"/>
</dbReference>
<dbReference type="RefSeq" id="WP_085759532.1">
    <property type="nucleotide sequence ID" value="NZ_CP019343.1"/>
</dbReference>
<gene>
    <name evidence="11" type="ORF">BST96_15285</name>
</gene>
<organism evidence="11 12">
    <name type="scientific">Oceanicoccus sagamiensis</name>
    <dbReference type="NCBI Taxonomy" id="716816"/>
    <lineage>
        <taxon>Bacteria</taxon>
        <taxon>Pseudomonadati</taxon>
        <taxon>Pseudomonadota</taxon>
        <taxon>Gammaproteobacteria</taxon>
        <taxon>Cellvibrionales</taxon>
        <taxon>Spongiibacteraceae</taxon>
        <taxon>Oceanicoccus</taxon>
    </lineage>
</organism>
<evidence type="ECO:0000256" key="6">
    <source>
        <dbReference type="ARBA" id="ARBA00022801"/>
    </source>
</evidence>
<evidence type="ECO:0000259" key="10">
    <source>
        <dbReference type="Pfam" id="PF10502"/>
    </source>
</evidence>
<accession>A0A1X9NCQ7</accession>
<feature type="domain" description="Peptidase S26" evidence="10">
    <location>
        <begin position="144"/>
        <end position="340"/>
    </location>
</feature>
<comment type="subcellular location">
    <subcellularLocation>
        <location evidence="9">Membrane</location>
        <topology evidence="9">Multi-pass membrane protein</topology>
    </subcellularLocation>
</comment>
<comment type="similarity">
    <text evidence="2 9">Belongs to the peptidase S26 family.</text>
</comment>
<feature type="transmembrane region" description="Helical" evidence="8">
    <location>
        <begin position="6"/>
        <end position="24"/>
    </location>
</feature>
<dbReference type="CDD" id="cd06530">
    <property type="entry name" value="S26_SPase_I"/>
    <property type="match status" value="1"/>
</dbReference>
<dbReference type="PANTHER" id="PTHR43390:SF1">
    <property type="entry name" value="CHLOROPLAST PROCESSING PEPTIDASE"/>
    <property type="match status" value="1"/>
</dbReference>
<evidence type="ECO:0000256" key="7">
    <source>
        <dbReference type="PIRSR" id="PIRSR600223-1"/>
    </source>
</evidence>
<feature type="active site" evidence="7">
    <location>
        <position position="227"/>
    </location>
</feature>
<evidence type="ECO:0000256" key="5">
    <source>
        <dbReference type="ARBA" id="ARBA00022670"/>
    </source>
</evidence>
<dbReference type="PRINTS" id="PR00727">
    <property type="entry name" value="LEADERPTASE"/>
</dbReference>
<dbReference type="NCBIfam" id="TIGR02227">
    <property type="entry name" value="sigpep_I_bact"/>
    <property type="match status" value="1"/>
</dbReference>
<dbReference type="EMBL" id="CP019343">
    <property type="protein sequence ID" value="ARN75356.1"/>
    <property type="molecule type" value="Genomic_DNA"/>
</dbReference>
<dbReference type="GO" id="GO:0009003">
    <property type="term" value="F:signal peptidase activity"/>
    <property type="evidence" value="ECO:0007669"/>
    <property type="project" value="UniProtKB-EC"/>
</dbReference>
<dbReference type="AlphaFoldDB" id="A0A1X9NCQ7"/>
<dbReference type="KEGG" id="osg:BST96_15285"/>
<feature type="transmembrane region" description="Helical" evidence="8">
    <location>
        <begin position="58"/>
        <end position="76"/>
    </location>
</feature>
<evidence type="ECO:0000256" key="4">
    <source>
        <dbReference type="ARBA" id="ARBA00019232"/>
    </source>
</evidence>
<evidence type="ECO:0000256" key="3">
    <source>
        <dbReference type="ARBA" id="ARBA00013208"/>
    </source>
</evidence>
<keyword evidence="5 8" id="KW-0645">Protease</keyword>
<dbReference type="PROSITE" id="PS00761">
    <property type="entry name" value="SPASE_I_3"/>
    <property type="match status" value="1"/>
</dbReference>
<evidence type="ECO:0000256" key="9">
    <source>
        <dbReference type="RuleBase" id="RU362042"/>
    </source>
</evidence>
<dbReference type="InterPro" id="IPR019758">
    <property type="entry name" value="Pept_S26A_signal_pept_1_CS"/>
</dbReference>
<dbReference type="InterPro" id="IPR019757">
    <property type="entry name" value="Pept_S26A_signal_pept_1_Lys-AS"/>
</dbReference>
<dbReference type="PANTHER" id="PTHR43390">
    <property type="entry name" value="SIGNAL PEPTIDASE I"/>
    <property type="match status" value="1"/>
</dbReference>
<dbReference type="InterPro" id="IPR019756">
    <property type="entry name" value="Pept_S26A_signal_pept_1_Ser-AS"/>
</dbReference>
<evidence type="ECO:0000256" key="1">
    <source>
        <dbReference type="ARBA" id="ARBA00000677"/>
    </source>
</evidence>
<dbReference type="GO" id="GO:0004252">
    <property type="term" value="F:serine-type endopeptidase activity"/>
    <property type="evidence" value="ECO:0007669"/>
    <property type="project" value="InterPro"/>
</dbReference>
<keyword evidence="8" id="KW-1133">Transmembrane helix</keyword>
<dbReference type="Proteomes" id="UP000193450">
    <property type="component" value="Chromosome"/>
</dbReference>
<feature type="active site" evidence="7">
    <location>
        <position position="173"/>
    </location>
</feature>
<dbReference type="PROSITE" id="PS00760">
    <property type="entry name" value="SPASE_I_2"/>
    <property type="match status" value="1"/>
</dbReference>
<dbReference type="InterPro" id="IPR036286">
    <property type="entry name" value="LexA/Signal_pep-like_sf"/>
</dbReference>
<proteinExistence type="inferred from homology"/>
<keyword evidence="8" id="KW-0472">Membrane</keyword>
<sequence>MVDTILIIISCVSLVIWFVQEKMARPQQQDKLNELIASGKQLPAEQLQADTMPAWNELLFKFTAVIWIAWAASVVLVKDGDFAFVLVMLTLLSGVVSGLDKLIFAGARNAYIESKAVADYLAKYTQEQRESLSMYFGQDMVVGEYAKSFFPVLAFVLVLRSFVIEPFQIPSGSMVPTLLVGDYILVNKFTYGLRLPVVGTKIVEVGEPERGDSMVFFPPHKDIYFIKRVIGLPGDQITYKNKVLTINGKVMEQTLLAELPPINPQVRMFSEDLDGVEHLSHSSLRRRTITPITDQYGDFSITVKPGYYWMMGDNRDNSADSRSWGPVPEERIVGKAFAIWLHWPSFGDIPTFSRMGAIQ</sequence>
<evidence type="ECO:0000313" key="11">
    <source>
        <dbReference type="EMBL" id="ARN75356.1"/>
    </source>
</evidence>
<dbReference type="GO" id="GO:0006465">
    <property type="term" value="P:signal peptide processing"/>
    <property type="evidence" value="ECO:0007669"/>
    <property type="project" value="InterPro"/>
</dbReference>
<dbReference type="PROSITE" id="PS00501">
    <property type="entry name" value="SPASE_I_1"/>
    <property type="match status" value="1"/>
</dbReference>
<dbReference type="Gene3D" id="2.10.109.10">
    <property type="entry name" value="Umud Fragment, subunit A"/>
    <property type="match status" value="1"/>
</dbReference>
<dbReference type="GO" id="GO:0016020">
    <property type="term" value="C:membrane"/>
    <property type="evidence" value="ECO:0007669"/>
    <property type="project" value="UniProtKB-SubCell"/>
</dbReference>
<dbReference type="SUPFAM" id="SSF51306">
    <property type="entry name" value="LexA/Signal peptidase"/>
    <property type="match status" value="1"/>
</dbReference>